<dbReference type="Pfam" id="PF13649">
    <property type="entry name" value="Methyltransf_25"/>
    <property type="match status" value="1"/>
</dbReference>
<evidence type="ECO:0000259" key="3">
    <source>
        <dbReference type="Pfam" id="PF13649"/>
    </source>
</evidence>
<dbReference type="PANTHER" id="PTHR43861:SF1">
    <property type="entry name" value="TRANS-ACONITATE 2-METHYLTRANSFERASE"/>
    <property type="match status" value="1"/>
</dbReference>
<dbReference type="CDD" id="cd02440">
    <property type="entry name" value="AdoMet_MTases"/>
    <property type="match status" value="1"/>
</dbReference>
<dbReference type="Proteomes" id="UP000030401">
    <property type="component" value="Unassembled WGS sequence"/>
</dbReference>
<dbReference type="InterPro" id="IPR041698">
    <property type="entry name" value="Methyltransf_25"/>
</dbReference>
<gene>
    <name evidence="4" type="ORF">N784_00980</name>
</gene>
<organism evidence="4 5">
    <name type="scientific">Pontibacillus litoralis JSM 072002</name>
    <dbReference type="NCBI Taxonomy" id="1385512"/>
    <lineage>
        <taxon>Bacteria</taxon>
        <taxon>Bacillati</taxon>
        <taxon>Bacillota</taxon>
        <taxon>Bacilli</taxon>
        <taxon>Bacillales</taxon>
        <taxon>Bacillaceae</taxon>
        <taxon>Pontibacillus</taxon>
    </lineage>
</organism>
<dbReference type="Gene3D" id="2.20.25.110">
    <property type="entry name" value="S-adenosyl-L-methionine-dependent methyltransferases"/>
    <property type="match status" value="1"/>
</dbReference>
<dbReference type="SUPFAM" id="SSF53335">
    <property type="entry name" value="S-adenosyl-L-methionine-dependent methyltransferases"/>
    <property type="match status" value="1"/>
</dbReference>
<comment type="caution">
    <text evidence="4">The sequence shown here is derived from an EMBL/GenBank/DDBJ whole genome shotgun (WGS) entry which is preliminary data.</text>
</comment>
<evidence type="ECO:0000313" key="4">
    <source>
        <dbReference type="EMBL" id="KGX88940.1"/>
    </source>
</evidence>
<evidence type="ECO:0000313" key="5">
    <source>
        <dbReference type="Proteomes" id="UP000030401"/>
    </source>
</evidence>
<feature type="domain" description="Methyltransferase" evidence="3">
    <location>
        <begin position="40"/>
        <end position="135"/>
    </location>
</feature>
<protein>
    <submittedName>
        <fullName evidence="4">Methyltransferase</fullName>
    </submittedName>
</protein>
<dbReference type="STRING" id="1385512.N784_00980"/>
<keyword evidence="2 4" id="KW-0808">Transferase</keyword>
<dbReference type="eggNOG" id="COG4976">
    <property type="taxonomic scope" value="Bacteria"/>
</dbReference>
<accession>A0A0A5GCT1</accession>
<keyword evidence="1 4" id="KW-0489">Methyltransferase</keyword>
<evidence type="ECO:0000256" key="1">
    <source>
        <dbReference type="ARBA" id="ARBA00022603"/>
    </source>
</evidence>
<evidence type="ECO:0000256" key="2">
    <source>
        <dbReference type="ARBA" id="ARBA00022679"/>
    </source>
</evidence>
<dbReference type="AlphaFoldDB" id="A0A0A5GCT1"/>
<dbReference type="OrthoDB" id="9811589at2"/>
<proteinExistence type="predicted"/>
<dbReference type="GO" id="GO:0032259">
    <property type="term" value="P:methylation"/>
    <property type="evidence" value="ECO:0007669"/>
    <property type="project" value="UniProtKB-KW"/>
</dbReference>
<dbReference type="Gene3D" id="3.40.50.150">
    <property type="entry name" value="Vaccinia Virus protein VP39"/>
    <property type="match status" value="1"/>
</dbReference>
<keyword evidence="5" id="KW-1185">Reference proteome</keyword>
<dbReference type="GO" id="GO:0008168">
    <property type="term" value="F:methyltransferase activity"/>
    <property type="evidence" value="ECO:0007669"/>
    <property type="project" value="UniProtKB-KW"/>
</dbReference>
<dbReference type="PANTHER" id="PTHR43861">
    <property type="entry name" value="TRANS-ACONITATE 2-METHYLTRANSFERASE-RELATED"/>
    <property type="match status" value="1"/>
</dbReference>
<dbReference type="InterPro" id="IPR029063">
    <property type="entry name" value="SAM-dependent_MTases_sf"/>
</dbReference>
<reference evidence="4 5" key="1">
    <citation type="submission" date="2013-08" db="EMBL/GenBank/DDBJ databases">
        <authorList>
            <person name="Huang J."/>
            <person name="Wang G."/>
        </authorList>
    </citation>
    <scope>NUCLEOTIDE SEQUENCE [LARGE SCALE GENOMIC DNA]</scope>
    <source>
        <strain evidence="4 5">JSM 072002</strain>
    </source>
</reference>
<dbReference type="RefSeq" id="WP_036831055.1">
    <property type="nucleotide sequence ID" value="NZ_AVPG01000001.1"/>
</dbReference>
<sequence length="255" mass="30137">MSYGRFAQLYDRFMQDVPYDEWLNFTLEQFNHAETDIQHVADLGAGTGELTLRLHQHGYAMTGVDLSEEMLTIAQQKAIQQNAVIQWVQTDITRHQEGLRFDGVVCYCDVVNYLTRDGVVERFFQNVYHMLQDGGMFLFDVHSINYVENFLANQTFAHVTDDISYIWFCDQIEGTPYYVSHDLTFFVKQGENYERFDEFHKQRTYSVQQYMDWLIATGFEIVNVHADFQLEPGYKEDEHDRIFFVCRKSQKQEEA</sequence>
<name>A0A0A5GCT1_9BACI</name>
<dbReference type="EMBL" id="AVPG01000001">
    <property type="protein sequence ID" value="KGX88940.1"/>
    <property type="molecule type" value="Genomic_DNA"/>
</dbReference>